<proteinExistence type="predicted"/>
<organism evidence="5 6">
    <name type="scientific">Candidatus Methanoperedens nitratireducens</name>
    <dbReference type="NCBI Taxonomy" id="1392998"/>
    <lineage>
        <taxon>Archaea</taxon>
        <taxon>Methanobacteriati</taxon>
        <taxon>Methanobacteriota</taxon>
        <taxon>Stenosarchaea group</taxon>
        <taxon>Methanomicrobia</taxon>
        <taxon>Methanosarcinales</taxon>
        <taxon>ANME-2 cluster</taxon>
        <taxon>Candidatus Methanoperedentaceae</taxon>
        <taxon>Candidatus Methanoperedens</taxon>
    </lineage>
</organism>
<evidence type="ECO:0008006" key="7">
    <source>
        <dbReference type="Google" id="ProtNLM"/>
    </source>
</evidence>
<dbReference type="GO" id="GO:0004540">
    <property type="term" value="F:RNA nuclease activity"/>
    <property type="evidence" value="ECO:0007669"/>
    <property type="project" value="InterPro"/>
</dbReference>
<protein>
    <recommendedName>
        <fullName evidence="7">DUF86 domain-containing protein</fullName>
    </recommendedName>
</protein>
<name>A0A284VII1_9EURY</name>
<dbReference type="OrthoDB" id="318716at2157"/>
<evidence type="ECO:0000256" key="1">
    <source>
        <dbReference type="ARBA" id="ARBA00022553"/>
    </source>
</evidence>
<evidence type="ECO:0000313" key="5">
    <source>
        <dbReference type="EMBL" id="SNQ59074.1"/>
    </source>
</evidence>
<evidence type="ECO:0000256" key="4">
    <source>
        <dbReference type="ARBA" id="ARBA00022801"/>
    </source>
</evidence>
<reference evidence="6" key="1">
    <citation type="submission" date="2017-06" db="EMBL/GenBank/DDBJ databases">
        <authorList>
            <person name="Cremers G."/>
        </authorList>
    </citation>
    <scope>NUCLEOTIDE SEQUENCE [LARGE SCALE GENOMIC DNA]</scope>
</reference>
<keyword evidence="1" id="KW-0597">Phosphoprotein</keyword>
<gene>
    <name evidence="5" type="ORF">MNV_1060012</name>
</gene>
<keyword evidence="3" id="KW-0540">Nuclease</keyword>
<dbReference type="GO" id="GO:0110001">
    <property type="term" value="C:toxin-antitoxin complex"/>
    <property type="evidence" value="ECO:0007669"/>
    <property type="project" value="InterPro"/>
</dbReference>
<evidence type="ECO:0000313" key="6">
    <source>
        <dbReference type="Proteomes" id="UP000218615"/>
    </source>
</evidence>
<evidence type="ECO:0000256" key="2">
    <source>
        <dbReference type="ARBA" id="ARBA00022649"/>
    </source>
</evidence>
<evidence type="ECO:0000256" key="3">
    <source>
        <dbReference type="ARBA" id="ARBA00022722"/>
    </source>
</evidence>
<dbReference type="GO" id="GO:0016787">
    <property type="term" value="F:hydrolase activity"/>
    <property type="evidence" value="ECO:0007669"/>
    <property type="project" value="UniProtKB-KW"/>
</dbReference>
<dbReference type="EMBL" id="FZMP01000009">
    <property type="protein sequence ID" value="SNQ59074.1"/>
    <property type="molecule type" value="Genomic_DNA"/>
</dbReference>
<dbReference type="Pfam" id="PF01934">
    <property type="entry name" value="HepT-like"/>
    <property type="match status" value="1"/>
</dbReference>
<keyword evidence="6" id="KW-1185">Reference proteome</keyword>
<keyword evidence="2" id="KW-1277">Toxin-antitoxin system</keyword>
<dbReference type="Proteomes" id="UP000218615">
    <property type="component" value="Unassembled WGS sequence"/>
</dbReference>
<keyword evidence="4" id="KW-0378">Hydrolase</keyword>
<dbReference type="AlphaFoldDB" id="A0A284VII1"/>
<sequence>MRNRLIHAYFDINLDILWKTITEDLPPLIAGLEKIIPSESKT</sequence>
<accession>A0A284VII1</accession>
<dbReference type="InterPro" id="IPR008201">
    <property type="entry name" value="HepT-like"/>
</dbReference>